<dbReference type="AlphaFoldDB" id="A0A449I4H3"/>
<dbReference type="GO" id="GO:0003677">
    <property type="term" value="F:DNA binding"/>
    <property type="evidence" value="ECO:0007669"/>
    <property type="project" value="UniProtKB-KW"/>
</dbReference>
<dbReference type="Proteomes" id="UP000396835">
    <property type="component" value="Unassembled WGS sequence"/>
</dbReference>
<evidence type="ECO:0000256" key="1">
    <source>
        <dbReference type="ARBA" id="ARBA00023125"/>
    </source>
</evidence>
<evidence type="ECO:0000259" key="2">
    <source>
        <dbReference type="PROSITE" id="PS50943"/>
    </source>
</evidence>
<dbReference type="SMART" id="SM00530">
    <property type="entry name" value="HTH_XRE"/>
    <property type="match status" value="1"/>
</dbReference>
<evidence type="ECO:0000313" key="4">
    <source>
        <dbReference type="Proteomes" id="UP000396835"/>
    </source>
</evidence>
<dbReference type="InterPro" id="IPR018874">
    <property type="entry name" value="Phage_Mx8_p63_C"/>
</dbReference>
<dbReference type="EMBL" id="CAACYH010000004">
    <property type="protein sequence ID" value="VFB14363.1"/>
    <property type="molecule type" value="Genomic_DNA"/>
</dbReference>
<sequence length="366" mass="42197">MNSRIKELLKQKGITQKELAKAIGKSEISISKYVNGEKPSSKTELAIADFLGVSIKDLYEEEIEAHTLVSKYEGELHIGDKVLPCAVLDNNTRILTATSVFEAFDRPRKGKSNESYRVDQMPSFINANNLQPFVDEQLIEWTRLIEYQDLKGNRKQGYNARILRGLCKVYIDARKAKVLLKSQERFADIAEIILYALSDVGIVALVDEATGYDKVKNRAKDELQKFFKEALQEEAGKWVKTFNDSFFEMIYRMRGWNWTGASKKPSVVGIWINDIVYERIAPALLYELRKLNPKNEKGNRPYKHHQFLTEELGHPKLKEHISGVMAIGRLSNNNWAVFMRNLDKAYPKMYQQLDIDFDFDGKWSND</sequence>
<dbReference type="PANTHER" id="PTHR46558">
    <property type="entry name" value="TRACRIPTIONAL REGULATORY PROTEIN-RELATED-RELATED"/>
    <property type="match status" value="1"/>
</dbReference>
<gene>
    <name evidence="3" type="ORF">NCTC7812_01915</name>
</gene>
<dbReference type="OrthoDB" id="4762429at2"/>
<dbReference type="InterPro" id="IPR010982">
    <property type="entry name" value="Lambda_DNA-bd_dom_sf"/>
</dbReference>
<proteinExistence type="predicted"/>
<dbReference type="Pfam" id="PF01381">
    <property type="entry name" value="HTH_3"/>
    <property type="match status" value="1"/>
</dbReference>
<dbReference type="Pfam" id="PF10546">
    <property type="entry name" value="P63C"/>
    <property type="match status" value="1"/>
</dbReference>
<dbReference type="InterPro" id="IPR001387">
    <property type="entry name" value="Cro/C1-type_HTH"/>
</dbReference>
<dbReference type="SUPFAM" id="SSF47413">
    <property type="entry name" value="lambda repressor-like DNA-binding domains"/>
    <property type="match status" value="1"/>
</dbReference>
<dbReference type="Gene3D" id="1.10.260.40">
    <property type="entry name" value="lambda repressor-like DNA-binding domains"/>
    <property type="match status" value="1"/>
</dbReference>
<dbReference type="CDD" id="cd00093">
    <property type="entry name" value="HTH_XRE"/>
    <property type="match status" value="1"/>
</dbReference>
<feature type="domain" description="HTH cro/C1-type" evidence="2">
    <location>
        <begin position="5"/>
        <end position="58"/>
    </location>
</feature>
<evidence type="ECO:0000313" key="3">
    <source>
        <dbReference type="EMBL" id="VFB14363.1"/>
    </source>
</evidence>
<reference evidence="3 4" key="1">
    <citation type="submission" date="2019-02" db="EMBL/GenBank/DDBJ databases">
        <authorList>
            <consortium name="Pathogen Informatics"/>
        </authorList>
    </citation>
    <scope>NUCLEOTIDE SEQUENCE [LARGE SCALE GENOMIC DNA]</scope>
    <source>
        <strain evidence="3 4">3012STDY7078512</strain>
    </source>
</reference>
<organism evidence="3 4">
    <name type="scientific">Prevotella heparinolytica</name>
    <dbReference type="NCBI Taxonomy" id="28113"/>
    <lineage>
        <taxon>Bacteria</taxon>
        <taxon>Pseudomonadati</taxon>
        <taxon>Bacteroidota</taxon>
        <taxon>Bacteroidia</taxon>
        <taxon>Bacteroidales</taxon>
        <taxon>Bacteroidaceae</taxon>
        <taxon>Bacteroides</taxon>
    </lineage>
</organism>
<dbReference type="PROSITE" id="PS50943">
    <property type="entry name" value="HTH_CROC1"/>
    <property type="match status" value="1"/>
</dbReference>
<keyword evidence="1" id="KW-0238">DNA-binding</keyword>
<dbReference type="PANTHER" id="PTHR46558:SF4">
    <property type="entry name" value="DNA-BIDING PHAGE PROTEIN"/>
    <property type="match status" value="1"/>
</dbReference>
<protein>
    <submittedName>
        <fullName evidence="3">Regulatory protein</fullName>
    </submittedName>
</protein>
<accession>A0A449I4H3</accession>
<name>A0A449I4H3_9BACE</name>
<dbReference type="RefSeq" id="WP_131752370.1">
    <property type="nucleotide sequence ID" value="NZ_CAACYH010000004.1"/>
</dbReference>